<dbReference type="SUPFAM" id="SSF52540">
    <property type="entry name" value="P-loop containing nucleoside triphosphate hydrolases"/>
    <property type="match status" value="1"/>
</dbReference>
<dbReference type="PANTHER" id="PTHR11070">
    <property type="entry name" value="UVRD / RECB / PCRA DNA HELICASE FAMILY MEMBER"/>
    <property type="match status" value="1"/>
</dbReference>
<dbReference type="PROSITE" id="PS51198">
    <property type="entry name" value="UVRD_HELICASE_ATP_BIND"/>
    <property type="match status" value="1"/>
</dbReference>
<feature type="domain" description="UvrD-like helicase ATP-binding" evidence="11">
    <location>
        <begin position="4"/>
        <end position="293"/>
    </location>
</feature>
<dbReference type="CDD" id="cd17932">
    <property type="entry name" value="DEXQc_UvrD"/>
    <property type="match status" value="1"/>
</dbReference>
<dbReference type="RefSeq" id="WP_248360565.1">
    <property type="nucleotide sequence ID" value="NZ_AP025591.1"/>
</dbReference>
<gene>
    <name evidence="13" type="primary">uvrD1</name>
    <name evidence="13" type="ORF">AMOR_18800</name>
</gene>
<dbReference type="Pfam" id="PF13361">
    <property type="entry name" value="UvrD_C"/>
    <property type="match status" value="2"/>
</dbReference>
<keyword evidence="4 10" id="KW-0347">Helicase</keyword>
<protein>
    <recommendedName>
        <fullName evidence="8">DNA 3'-5' helicase</fullName>
        <ecNumber evidence="8">5.6.2.4</ecNumber>
    </recommendedName>
</protein>
<dbReference type="PANTHER" id="PTHR11070:SF3">
    <property type="entry name" value="DNA 3'-5' HELICASE"/>
    <property type="match status" value="1"/>
</dbReference>
<dbReference type="Pfam" id="PF00580">
    <property type="entry name" value="UvrD-helicase"/>
    <property type="match status" value="1"/>
</dbReference>
<evidence type="ECO:0000256" key="3">
    <source>
        <dbReference type="ARBA" id="ARBA00022801"/>
    </source>
</evidence>
<keyword evidence="2 10" id="KW-0547">Nucleotide-binding</keyword>
<comment type="catalytic activity">
    <reaction evidence="9">
        <text>ATP + H2O = ADP + phosphate + H(+)</text>
        <dbReference type="Rhea" id="RHEA:13065"/>
        <dbReference type="ChEBI" id="CHEBI:15377"/>
        <dbReference type="ChEBI" id="CHEBI:15378"/>
        <dbReference type="ChEBI" id="CHEBI:30616"/>
        <dbReference type="ChEBI" id="CHEBI:43474"/>
        <dbReference type="ChEBI" id="CHEBI:456216"/>
        <dbReference type="EC" id="5.6.2.4"/>
    </reaction>
</comment>
<name>A0ABN6MPD8_9BACT</name>
<evidence type="ECO:0000259" key="12">
    <source>
        <dbReference type="PROSITE" id="PS51217"/>
    </source>
</evidence>
<dbReference type="Proteomes" id="UP001162891">
    <property type="component" value="Chromosome"/>
</dbReference>
<comment type="catalytic activity">
    <reaction evidence="7">
        <text>Couples ATP hydrolysis with the unwinding of duplex DNA by translocating in the 3'-5' direction.</text>
        <dbReference type="EC" id="5.6.2.4"/>
    </reaction>
</comment>
<keyword evidence="5 10" id="KW-0067">ATP-binding</keyword>
<dbReference type="Gene3D" id="1.10.486.10">
    <property type="entry name" value="PCRA, domain 4"/>
    <property type="match status" value="1"/>
</dbReference>
<evidence type="ECO:0000256" key="7">
    <source>
        <dbReference type="ARBA" id="ARBA00034617"/>
    </source>
</evidence>
<dbReference type="PROSITE" id="PS51217">
    <property type="entry name" value="UVRD_HELICASE_CTER"/>
    <property type="match status" value="1"/>
</dbReference>
<evidence type="ECO:0000256" key="6">
    <source>
        <dbReference type="ARBA" id="ARBA00023235"/>
    </source>
</evidence>
<keyword evidence="6" id="KW-0413">Isomerase</keyword>
<comment type="similarity">
    <text evidence="1">Belongs to the helicase family. UvrD subfamily.</text>
</comment>
<dbReference type="GO" id="GO:0004386">
    <property type="term" value="F:helicase activity"/>
    <property type="evidence" value="ECO:0007669"/>
    <property type="project" value="UniProtKB-KW"/>
</dbReference>
<accession>A0ABN6MPD8</accession>
<dbReference type="InterPro" id="IPR027417">
    <property type="entry name" value="P-loop_NTPase"/>
</dbReference>
<evidence type="ECO:0000256" key="2">
    <source>
        <dbReference type="ARBA" id="ARBA00022741"/>
    </source>
</evidence>
<proteinExistence type="inferred from homology"/>
<evidence type="ECO:0000256" key="1">
    <source>
        <dbReference type="ARBA" id="ARBA00009922"/>
    </source>
</evidence>
<dbReference type="Gene3D" id="1.10.10.160">
    <property type="match status" value="1"/>
</dbReference>
<dbReference type="InterPro" id="IPR000212">
    <property type="entry name" value="DNA_helicase_UvrD/REP"/>
</dbReference>
<evidence type="ECO:0000256" key="5">
    <source>
        <dbReference type="ARBA" id="ARBA00022840"/>
    </source>
</evidence>
<reference evidence="14" key="1">
    <citation type="journal article" date="2022" name="Int. J. Syst. Evol. Microbiol.">
        <title>Anaeromyxobacter oryzae sp. nov., Anaeromyxobacter diazotrophicus sp. nov. and Anaeromyxobacter paludicola sp. nov., isolated from paddy soils.</title>
        <authorList>
            <person name="Itoh H."/>
            <person name="Xu Z."/>
            <person name="Mise K."/>
            <person name="Masuda Y."/>
            <person name="Ushijima N."/>
            <person name="Hayakawa C."/>
            <person name="Shiratori Y."/>
            <person name="Senoo K."/>
        </authorList>
    </citation>
    <scope>NUCLEOTIDE SEQUENCE [LARGE SCALE GENOMIC DNA]</scope>
    <source>
        <strain evidence="14">Red232</strain>
    </source>
</reference>
<evidence type="ECO:0000313" key="14">
    <source>
        <dbReference type="Proteomes" id="UP001162891"/>
    </source>
</evidence>
<dbReference type="Gene3D" id="3.40.50.300">
    <property type="entry name" value="P-loop containing nucleotide triphosphate hydrolases"/>
    <property type="match status" value="2"/>
</dbReference>
<sequence>MKLDALDDRQREAAAHGDEPLLIVAGAGTGKTTTLAHRVAHLIDRGVRPERILLVTFARRAAAELLRRVDGLLNGGARGRAASGRVWGGTFHAVATRLLRLHGEHIGLHPGFTIHDRADSEDLLDVLRAELDLARGDRRFPRKATCADIYSRCVNAREPLGTLLDRGFPWCKEHEDGLKLLFRTYTDRKAEQNVLDFDDLLVFLDGLLADPAAGPIVRGRFDAVLVDEYQDTNALQADLLERLRPSGRGLTVVGDDAQAIYSFRAATVRNILDFPLRYPGARSVVLTQSFRSTPTLLEATNRVIAQARERHAKELWSARPGGERPELVTCRDEEQQSELVIERVLARREQGMDLRRQAVLFRASHHSAQLEIELGRRGIPFRKYGGLRFLEAAHVRDLLAFLRLLENPRDLVAGTRVLSLLPGIGPHIARALLDPVVAHGGFAPWRAARPPAAAAPRWPALVAMCEELSAPHGPALPVQVHRVRDFYAPLCEARYDHADARLRDLEQLEHAAAAFTDRSTMLAELTLDPPQSTQELAGPPSLDDDYLVLSTIHSAKGLEFDATYVIHAADGNIPSDLATGRPEEIDEELRLFYVALSRARDHLTVLFPLRWYDRPAGVGGKHSYAQLTRFLPPAVRAAFDERAAAPEALRAEALPTVESGVSAEIRKRMHDLWS</sequence>
<feature type="binding site" evidence="10">
    <location>
        <begin position="25"/>
        <end position="32"/>
    </location>
    <ligand>
        <name>ATP</name>
        <dbReference type="ChEBI" id="CHEBI:30616"/>
    </ligand>
</feature>
<dbReference type="InterPro" id="IPR013986">
    <property type="entry name" value="DExx_box_DNA_helicase_dom_sf"/>
</dbReference>
<organism evidence="13 14">
    <name type="scientific">Anaeromyxobacter oryzae</name>
    <dbReference type="NCBI Taxonomy" id="2918170"/>
    <lineage>
        <taxon>Bacteria</taxon>
        <taxon>Pseudomonadati</taxon>
        <taxon>Myxococcota</taxon>
        <taxon>Myxococcia</taxon>
        <taxon>Myxococcales</taxon>
        <taxon>Cystobacterineae</taxon>
        <taxon>Anaeromyxobacteraceae</taxon>
        <taxon>Anaeromyxobacter</taxon>
    </lineage>
</organism>
<evidence type="ECO:0000256" key="4">
    <source>
        <dbReference type="ARBA" id="ARBA00022806"/>
    </source>
</evidence>
<evidence type="ECO:0000259" key="11">
    <source>
        <dbReference type="PROSITE" id="PS51198"/>
    </source>
</evidence>
<dbReference type="InterPro" id="IPR014017">
    <property type="entry name" value="DNA_helicase_UvrD-like_C"/>
</dbReference>
<keyword evidence="14" id="KW-1185">Reference proteome</keyword>
<dbReference type="InterPro" id="IPR014016">
    <property type="entry name" value="UvrD-like_ATP-bd"/>
</dbReference>
<keyword evidence="3 10" id="KW-0378">Hydrolase</keyword>
<evidence type="ECO:0000313" key="13">
    <source>
        <dbReference type="EMBL" id="BDG02884.1"/>
    </source>
</evidence>
<dbReference type="EC" id="5.6.2.4" evidence="8"/>
<dbReference type="EMBL" id="AP025591">
    <property type="protein sequence ID" value="BDG02884.1"/>
    <property type="molecule type" value="Genomic_DNA"/>
</dbReference>
<evidence type="ECO:0000256" key="9">
    <source>
        <dbReference type="ARBA" id="ARBA00048988"/>
    </source>
</evidence>
<feature type="domain" description="UvrD-like helicase C-terminal" evidence="12">
    <location>
        <begin position="294"/>
        <end position="557"/>
    </location>
</feature>
<evidence type="ECO:0000256" key="10">
    <source>
        <dbReference type="PROSITE-ProRule" id="PRU00560"/>
    </source>
</evidence>
<evidence type="ECO:0000256" key="8">
    <source>
        <dbReference type="ARBA" id="ARBA00034808"/>
    </source>
</evidence>